<sequence length="81" mass="9424">MFLRFIQTAAVGSVVLITGSAVFPVIKRTIRPTMRKVSYEMKFLLVRSGERMQDMVDEVKFERMKRAMANIDTIECEVYED</sequence>
<keyword evidence="1" id="KW-0812">Transmembrane</keyword>
<keyword evidence="3" id="KW-1185">Reference proteome</keyword>
<evidence type="ECO:0000313" key="3">
    <source>
        <dbReference type="Proteomes" id="UP000663970"/>
    </source>
</evidence>
<protein>
    <submittedName>
        <fullName evidence="2">Uncharacterized protein</fullName>
    </submittedName>
</protein>
<reference evidence="2 3" key="1">
    <citation type="submission" date="2020-12" db="EMBL/GenBank/DDBJ databases">
        <title>Oil enriched cultivation method for isolating marine PHA-producing bacteria.</title>
        <authorList>
            <person name="Zheng W."/>
            <person name="Yu S."/>
            <person name="Huang Y."/>
        </authorList>
    </citation>
    <scope>NUCLEOTIDE SEQUENCE [LARGE SCALE GENOMIC DNA]</scope>
    <source>
        <strain evidence="2 3">SY-2-6</strain>
    </source>
</reference>
<dbReference type="EMBL" id="JAEKJY010000003">
    <property type="protein sequence ID" value="MBN8235658.1"/>
    <property type="molecule type" value="Genomic_DNA"/>
</dbReference>
<dbReference type="Proteomes" id="UP000663970">
    <property type="component" value="Unassembled WGS sequence"/>
</dbReference>
<keyword evidence="1" id="KW-1133">Transmembrane helix</keyword>
<keyword evidence="1" id="KW-0472">Membrane</keyword>
<feature type="transmembrane region" description="Helical" evidence="1">
    <location>
        <begin position="6"/>
        <end position="26"/>
    </location>
</feature>
<comment type="caution">
    <text evidence="2">The sequence shown here is derived from an EMBL/GenBank/DDBJ whole genome shotgun (WGS) entry which is preliminary data.</text>
</comment>
<evidence type="ECO:0000256" key="1">
    <source>
        <dbReference type="SAM" id="Phobius"/>
    </source>
</evidence>
<dbReference type="RefSeq" id="WP_206933779.1">
    <property type="nucleotide sequence ID" value="NZ_JAEKJY010000003.1"/>
</dbReference>
<accession>A0ABS3DWP6</accession>
<gene>
    <name evidence="2" type="ORF">JF544_10390</name>
</gene>
<organism evidence="2 3">
    <name type="scientific">Halobacillus kuroshimensis</name>
    <dbReference type="NCBI Taxonomy" id="302481"/>
    <lineage>
        <taxon>Bacteria</taxon>
        <taxon>Bacillati</taxon>
        <taxon>Bacillota</taxon>
        <taxon>Bacilli</taxon>
        <taxon>Bacillales</taxon>
        <taxon>Bacillaceae</taxon>
        <taxon>Halobacillus</taxon>
    </lineage>
</organism>
<proteinExistence type="predicted"/>
<evidence type="ECO:0000313" key="2">
    <source>
        <dbReference type="EMBL" id="MBN8235658.1"/>
    </source>
</evidence>
<name>A0ABS3DWP6_9BACI</name>